<evidence type="ECO:0000256" key="8">
    <source>
        <dbReference type="SAM" id="MobiDB-lite"/>
    </source>
</evidence>
<dbReference type="OrthoDB" id="2119217at2759"/>
<dbReference type="Proteomes" id="UP000410492">
    <property type="component" value="Unassembled WGS sequence"/>
</dbReference>
<dbReference type="EMBL" id="CAACVG010011730">
    <property type="protein sequence ID" value="VEN58744.1"/>
    <property type="molecule type" value="Genomic_DNA"/>
</dbReference>
<evidence type="ECO:0000256" key="2">
    <source>
        <dbReference type="ARBA" id="ARBA00007700"/>
    </source>
</evidence>
<protein>
    <recommendedName>
        <fullName evidence="3">Intraflagellar transport protein 46 homolog</fullName>
    </recommendedName>
</protein>
<dbReference type="GO" id="GO:0031514">
    <property type="term" value="C:motile cilium"/>
    <property type="evidence" value="ECO:0007669"/>
    <property type="project" value="TreeGrafter"/>
</dbReference>
<evidence type="ECO:0000256" key="7">
    <source>
        <dbReference type="ARBA" id="ARBA00023273"/>
    </source>
</evidence>
<feature type="compositionally biased region" description="Basic and acidic residues" evidence="8">
    <location>
        <begin position="63"/>
        <end position="79"/>
    </location>
</feature>
<dbReference type="GO" id="GO:0042073">
    <property type="term" value="P:intraciliary transport"/>
    <property type="evidence" value="ECO:0007669"/>
    <property type="project" value="InterPro"/>
</dbReference>
<keyword evidence="4" id="KW-0963">Cytoplasm</keyword>
<name>A0A653DEW1_CALMS</name>
<dbReference type="AlphaFoldDB" id="A0A653DEW1"/>
<comment type="subcellular location">
    <subcellularLocation>
        <location evidence="1">Cytoplasm</location>
        <location evidence="1">Cytoskeleton</location>
        <location evidence="1">Cilium basal body</location>
    </subcellularLocation>
</comment>
<evidence type="ECO:0000256" key="6">
    <source>
        <dbReference type="ARBA" id="ARBA00023212"/>
    </source>
</evidence>
<sequence length="381" mass="42886">MLQRSFSIVEDDDVFTLEKAEPKDEKAKAVPKSDTFSDLELSSSEENSNSPTKVGALDLSDLAENRVTEPKRPPSELERKKSRVSSAGPSGRQKQALKKAPTTEEKLPHLSSESDDSDNDRDKGKFTVPGEYDPKLYENLEVHDDIKDVFQFIQRYIPQQLNLDYKFKPFIPEYLPAVGDIDAFLKVIPPDVTIDGQKFDEKALKLGLNMLDEPALNQSDSALLHLQLRAASADLTLHKNEKHVVAKKVDNVEKNTKVIDKWIKDISDLHKTKSSTFVRYSEPMPDLDDLMQQWPEEMEAKLKAEGFPKPKEGDSLSDYVDTVCNIFEIPVLKKKTQSLHLLFCLYAAIKQTQLYQSSASNEKAGGAGYQGKKEADQLVLD</sequence>
<evidence type="ECO:0000256" key="3">
    <source>
        <dbReference type="ARBA" id="ARBA00017206"/>
    </source>
</evidence>
<keyword evidence="7" id="KW-0966">Cell projection</keyword>
<keyword evidence="5" id="KW-0969">Cilium</keyword>
<evidence type="ECO:0000313" key="10">
    <source>
        <dbReference type="Proteomes" id="UP000410492"/>
    </source>
</evidence>
<dbReference type="PANTHER" id="PTHR13376">
    <property type="entry name" value="INTRAFLAGELLAR TRANSPORT PROTEIN 46 HOMOLOG"/>
    <property type="match status" value="1"/>
</dbReference>
<dbReference type="PANTHER" id="PTHR13376:SF0">
    <property type="entry name" value="INTRAFLAGELLAR TRANSPORT PROTEIN 46 HOMOLOG"/>
    <property type="match status" value="1"/>
</dbReference>
<gene>
    <name evidence="9" type="ORF">CALMAC_LOCUS17014</name>
</gene>
<reference evidence="9 10" key="1">
    <citation type="submission" date="2019-01" db="EMBL/GenBank/DDBJ databases">
        <authorList>
            <person name="Sayadi A."/>
        </authorList>
    </citation>
    <scope>NUCLEOTIDE SEQUENCE [LARGE SCALE GENOMIC DNA]</scope>
</reference>
<dbReference type="Pfam" id="PF12317">
    <property type="entry name" value="IFT46_B_C"/>
    <property type="match status" value="1"/>
</dbReference>
<evidence type="ECO:0000313" key="9">
    <source>
        <dbReference type="EMBL" id="VEN58744.1"/>
    </source>
</evidence>
<evidence type="ECO:0000256" key="4">
    <source>
        <dbReference type="ARBA" id="ARBA00022490"/>
    </source>
</evidence>
<feature type="region of interest" description="Disordered" evidence="8">
    <location>
        <begin position="20"/>
        <end position="130"/>
    </location>
</feature>
<feature type="compositionally biased region" description="Low complexity" evidence="8">
    <location>
        <begin position="39"/>
        <end position="50"/>
    </location>
</feature>
<evidence type="ECO:0000256" key="1">
    <source>
        <dbReference type="ARBA" id="ARBA00004120"/>
    </source>
</evidence>
<proteinExistence type="inferred from homology"/>
<dbReference type="GO" id="GO:0060271">
    <property type="term" value="P:cilium assembly"/>
    <property type="evidence" value="ECO:0007669"/>
    <property type="project" value="TreeGrafter"/>
</dbReference>
<dbReference type="InterPro" id="IPR022088">
    <property type="entry name" value="Intraflagellar_transp_cmplxB"/>
</dbReference>
<dbReference type="GO" id="GO:0005815">
    <property type="term" value="C:microtubule organizing center"/>
    <property type="evidence" value="ECO:0007669"/>
    <property type="project" value="TreeGrafter"/>
</dbReference>
<comment type="similarity">
    <text evidence="2">Belongs to the IFT46 family.</text>
</comment>
<keyword evidence="10" id="KW-1185">Reference proteome</keyword>
<feature type="region of interest" description="Disordered" evidence="8">
    <location>
        <begin position="360"/>
        <end position="381"/>
    </location>
</feature>
<evidence type="ECO:0000256" key="5">
    <source>
        <dbReference type="ARBA" id="ARBA00023069"/>
    </source>
</evidence>
<organism evidence="9 10">
    <name type="scientific">Callosobruchus maculatus</name>
    <name type="common">Southern cowpea weevil</name>
    <name type="synonym">Pulse bruchid</name>
    <dbReference type="NCBI Taxonomy" id="64391"/>
    <lineage>
        <taxon>Eukaryota</taxon>
        <taxon>Metazoa</taxon>
        <taxon>Ecdysozoa</taxon>
        <taxon>Arthropoda</taxon>
        <taxon>Hexapoda</taxon>
        <taxon>Insecta</taxon>
        <taxon>Pterygota</taxon>
        <taxon>Neoptera</taxon>
        <taxon>Endopterygota</taxon>
        <taxon>Coleoptera</taxon>
        <taxon>Polyphaga</taxon>
        <taxon>Cucujiformia</taxon>
        <taxon>Chrysomeloidea</taxon>
        <taxon>Chrysomelidae</taxon>
        <taxon>Bruchinae</taxon>
        <taxon>Bruchini</taxon>
        <taxon>Callosobruchus</taxon>
    </lineage>
</organism>
<keyword evidence="6" id="KW-0206">Cytoskeleton</keyword>
<dbReference type="GO" id="GO:0030992">
    <property type="term" value="C:intraciliary transport particle B"/>
    <property type="evidence" value="ECO:0007669"/>
    <property type="project" value="TreeGrafter"/>
</dbReference>
<feature type="compositionally biased region" description="Basic and acidic residues" evidence="8">
    <location>
        <begin position="371"/>
        <end position="381"/>
    </location>
</feature>
<accession>A0A653DEW1</accession>